<protein>
    <submittedName>
        <fullName evidence="2">Uncharacterized protein</fullName>
    </submittedName>
</protein>
<proteinExistence type="predicted"/>
<organism evidence="2 3">
    <name type="scientific">Gossypium mustelinum</name>
    <name type="common">Cotton</name>
    <name type="synonym">Gossypium caicoense</name>
    <dbReference type="NCBI Taxonomy" id="34275"/>
    <lineage>
        <taxon>Eukaryota</taxon>
        <taxon>Viridiplantae</taxon>
        <taxon>Streptophyta</taxon>
        <taxon>Embryophyta</taxon>
        <taxon>Tracheophyta</taxon>
        <taxon>Spermatophyta</taxon>
        <taxon>Magnoliopsida</taxon>
        <taxon>eudicotyledons</taxon>
        <taxon>Gunneridae</taxon>
        <taxon>Pentapetalae</taxon>
        <taxon>rosids</taxon>
        <taxon>malvids</taxon>
        <taxon>Malvales</taxon>
        <taxon>Malvaceae</taxon>
        <taxon>Malvoideae</taxon>
        <taxon>Gossypium</taxon>
    </lineage>
</organism>
<reference evidence="2 3" key="1">
    <citation type="submission" date="2019-07" db="EMBL/GenBank/DDBJ databases">
        <title>WGS assembly of Gossypium mustelinum.</title>
        <authorList>
            <person name="Chen Z.J."/>
            <person name="Sreedasyam A."/>
            <person name="Ando A."/>
            <person name="Song Q."/>
            <person name="De L."/>
            <person name="Hulse-Kemp A."/>
            <person name="Ding M."/>
            <person name="Ye W."/>
            <person name="Kirkbride R."/>
            <person name="Jenkins J."/>
            <person name="Plott C."/>
            <person name="Lovell J."/>
            <person name="Lin Y.-M."/>
            <person name="Vaughn R."/>
            <person name="Liu B."/>
            <person name="Li W."/>
            <person name="Simpson S."/>
            <person name="Scheffler B."/>
            <person name="Saski C."/>
            <person name="Grover C."/>
            <person name="Hu G."/>
            <person name="Conover J."/>
            <person name="Carlson J."/>
            <person name="Shu S."/>
            <person name="Boston L."/>
            <person name="Williams M."/>
            <person name="Peterson D."/>
            <person name="Mcgee K."/>
            <person name="Jones D."/>
            <person name="Wendel J."/>
            <person name="Stelly D."/>
            <person name="Grimwood J."/>
            <person name="Schmutz J."/>
        </authorList>
    </citation>
    <scope>NUCLEOTIDE SEQUENCE [LARGE SCALE GENOMIC DNA]</scope>
    <source>
        <strain evidence="2">1408120.09</strain>
    </source>
</reference>
<evidence type="ECO:0000313" key="3">
    <source>
        <dbReference type="Proteomes" id="UP000323597"/>
    </source>
</evidence>
<sequence>MTILKFMMLLLQLILKFLSLKQLPMLPTPKQAKMEAIERKIVAPPTFLGLKGIKMLLCYLKASRC</sequence>
<evidence type="ECO:0000313" key="2">
    <source>
        <dbReference type="EMBL" id="TYJ19595.1"/>
    </source>
</evidence>
<dbReference type="EMBL" id="CM017644">
    <property type="protein sequence ID" value="TYJ19595.1"/>
    <property type="molecule type" value="Genomic_DNA"/>
</dbReference>
<dbReference type="AlphaFoldDB" id="A0A5D2Y020"/>
<feature type="signal peptide" evidence="1">
    <location>
        <begin position="1"/>
        <end position="19"/>
    </location>
</feature>
<evidence type="ECO:0000256" key="1">
    <source>
        <dbReference type="SAM" id="SignalP"/>
    </source>
</evidence>
<keyword evidence="3" id="KW-1185">Reference proteome</keyword>
<feature type="chain" id="PRO_5022662641" evidence="1">
    <location>
        <begin position="20"/>
        <end position="65"/>
    </location>
</feature>
<gene>
    <name evidence="2" type="ORF">E1A91_A09G202000v1</name>
</gene>
<accession>A0A5D2Y020</accession>
<name>A0A5D2Y020_GOSMU</name>
<dbReference type="Proteomes" id="UP000323597">
    <property type="component" value="Chromosome A09"/>
</dbReference>
<keyword evidence="1" id="KW-0732">Signal</keyword>